<accession>A0ABW2SY46</accession>
<organism evidence="1 2">
    <name type="scientific">Streptosporangium amethystogenes subsp. fukuiense</name>
    <dbReference type="NCBI Taxonomy" id="698418"/>
    <lineage>
        <taxon>Bacteria</taxon>
        <taxon>Bacillati</taxon>
        <taxon>Actinomycetota</taxon>
        <taxon>Actinomycetes</taxon>
        <taxon>Streptosporangiales</taxon>
        <taxon>Streptosporangiaceae</taxon>
        <taxon>Streptosporangium</taxon>
    </lineage>
</organism>
<dbReference type="RefSeq" id="WP_343969039.1">
    <property type="nucleotide sequence ID" value="NZ_BAAAGK010000069.1"/>
</dbReference>
<proteinExistence type="predicted"/>
<evidence type="ECO:0000313" key="2">
    <source>
        <dbReference type="Proteomes" id="UP001596514"/>
    </source>
</evidence>
<protein>
    <submittedName>
        <fullName evidence="1">Uncharacterized protein</fullName>
    </submittedName>
</protein>
<dbReference type="Proteomes" id="UP001596514">
    <property type="component" value="Unassembled WGS sequence"/>
</dbReference>
<keyword evidence="2" id="KW-1185">Reference proteome</keyword>
<sequence length="45" mass="4634">MRPTSCGPADPRGHCRAYATTAFAAEAPAKAVAFALPTRSGSRLT</sequence>
<name>A0ABW2SY46_9ACTN</name>
<comment type="caution">
    <text evidence="1">The sequence shown here is derived from an EMBL/GenBank/DDBJ whole genome shotgun (WGS) entry which is preliminary data.</text>
</comment>
<reference evidence="2" key="1">
    <citation type="journal article" date="2019" name="Int. J. Syst. Evol. Microbiol.">
        <title>The Global Catalogue of Microorganisms (GCM) 10K type strain sequencing project: providing services to taxonomists for standard genome sequencing and annotation.</title>
        <authorList>
            <consortium name="The Broad Institute Genomics Platform"/>
            <consortium name="The Broad Institute Genome Sequencing Center for Infectious Disease"/>
            <person name="Wu L."/>
            <person name="Ma J."/>
        </authorList>
    </citation>
    <scope>NUCLEOTIDE SEQUENCE [LARGE SCALE GENOMIC DNA]</scope>
    <source>
        <strain evidence="2">JCM 10083</strain>
    </source>
</reference>
<dbReference type="EMBL" id="JBHTEE010000001">
    <property type="protein sequence ID" value="MFC7601260.1"/>
    <property type="molecule type" value="Genomic_DNA"/>
</dbReference>
<evidence type="ECO:0000313" key="1">
    <source>
        <dbReference type="EMBL" id="MFC7601260.1"/>
    </source>
</evidence>
<gene>
    <name evidence="1" type="ORF">ACFQVD_14250</name>
</gene>